<gene>
    <name evidence="3" type="ORF">AXG93_107s1260</name>
    <name evidence="2" type="ORF">Mp_6g17450</name>
</gene>
<dbReference type="EMBL" id="AP019871">
    <property type="protein sequence ID" value="BBN15150.1"/>
    <property type="molecule type" value="Genomic_DNA"/>
</dbReference>
<dbReference type="Proteomes" id="UP000077202">
    <property type="component" value="Unassembled WGS sequence"/>
</dbReference>
<organism evidence="3 4">
    <name type="scientific">Marchantia polymorpha subsp. ruderalis</name>
    <dbReference type="NCBI Taxonomy" id="1480154"/>
    <lineage>
        <taxon>Eukaryota</taxon>
        <taxon>Viridiplantae</taxon>
        <taxon>Streptophyta</taxon>
        <taxon>Embryophyta</taxon>
        <taxon>Marchantiophyta</taxon>
        <taxon>Marchantiopsida</taxon>
        <taxon>Marchantiidae</taxon>
        <taxon>Marchantiales</taxon>
        <taxon>Marchantiaceae</taxon>
        <taxon>Marchantia</taxon>
    </lineage>
</organism>
<reference evidence="5" key="3">
    <citation type="journal article" date="2020" name="Curr. Biol.">
        <title>Chromatin organization in early land plants reveals an ancestral association between H3K27me3, transposons, and constitutive heterochromatin.</title>
        <authorList>
            <person name="Montgomery S.A."/>
            <person name="Tanizawa Y."/>
            <person name="Galik B."/>
            <person name="Wang N."/>
            <person name="Ito T."/>
            <person name="Mochizuki T."/>
            <person name="Akimcheva S."/>
            <person name="Bowman J.L."/>
            <person name="Cognat V."/>
            <person name="Marechal-Drouard L."/>
            <person name="Ekker H."/>
            <person name="Hong S.F."/>
            <person name="Kohchi T."/>
            <person name="Lin S.S."/>
            <person name="Liu L.D."/>
            <person name="Nakamura Y."/>
            <person name="Valeeva L.R."/>
            <person name="Shakirov E.V."/>
            <person name="Shippen D.E."/>
            <person name="Wei W.L."/>
            <person name="Yagura M."/>
            <person name="Yamaoka S."/>
            <person name="Yamato K.T."/>
            <person name="Liu C."/>
            <person name="Berger F."/>
        </authorList>
    </citation>
    <scope>NUCLEOTIDE SEQUENCE [LARGE SCALE GENOMIC DNA]</scope>
    <source>
        <strain evidence="5">Tak-1</strain>
    </source>
</reference>
<dbReference type="PANTHER" id="PTHR36345">
    <property type="entry name" value="CCG-BINDING PROTEIN 1"/>
    <property type="match status" value="1"/>
</dbReference>
<evidence type="ECO:0000313" key="4">
    <source>
        <dbReference type="Proteomes" id="UP000077202"/>
    </source>
</evidence>
<protein>
    <submittedName>
        <fullName evidence="3">Uncharacterized protein</fullName>
    </submittedName>
</protein>
<name>A0A176WJA8_MARPO</name>
<feature type="region of interest" description="Disordered" evidence="1">
    <location>
        <begin position="47"/>
        <end position="79"/>
    </location>
</feature>
<dbReference type="Proteomes" id="UP001162541">
    <property type="component" value="Chromosome 6"/>
</dbReference>
<dbReference type="GO" id="GO:0005634">
    <property type="term" value="C:nucleus"/>
    <property type="evidence" value="ECO:0007669"/>
    <property type="project" value="TreeGrafter"/>
</dbReference>
<reference evidence="2" key="2">
    <citation type="journal article" date="2019" name="Curr. Biol.">
        <title>Chromatin organization in early land plants reveals an ancestral association between H3K27me3, transposons, and constitutive heterochromatin.</title>
        <authorList>
            <person name="Montgomery S.A."/>
            <person name="Tanizawa Y."/>
            <person name="Galik B."/>
            <person name="Wang N."/>
            <person name="Ito T."/>
            <person name="Mochizuki T."/>
            <person name="Akimcheva S."/>
            <person name="Bowman J."/>
            <person name="Cognat V."/>
            <person name="Drouard L."/>
            <person name="Ekker H."/>
            <person name="Houng S."/>
            <person name="Kohchi T."/>
            <person name="Lin S."/>
            <person name="Liu L.D."/>
            <person name="Nakamura Y."/>
            <person name="Valeeva L.R."/>
            <person name="Shakirov E.V."/>
            <person name="Shippen D.E."/>
            <person name="Wei W."/>
            <person name="Yagura M."/>
            <person name="Yamaoka S."/>
            <person name="Yamato K.T."/>
            <person name="Liu C."/>
            <person name="Berger F."/>
        </authorList>
    </citation>
    <scope>NUCLEOTIDE SEQUENCE [LARGE SCALE GENOMIC DNA]</scope>
    <source>
        <strain evidence="2">Tak-1</strain>
    </source>
</reference>
<feature type="compositionally biased region" description="Basic and acidic residues" evidence="1">
    <location>
        <begin position="203"/>
        <end position="236"/>
    </location>
</feature>
<evidence type="ECO:0000313" key="5">
    <source>
        <dbReference type="Proteomes" id="UP001162541"/>
    </source>
</evidence>
<sequence>MMCSMALSSPVQVSLAQVQVCRTRTTARVVHSGAKLRVRAPMLVMASSLSQSSAEEEGPGAQTEPPRLDDFSQSRLSRSMRDRTILQKAESALYDKCMALEGEKAYECWEALFDYEHIKEEYETECDVAPSENRAEACRPLERFENMVRQSGGANSLIDNVRMSAKVAKRNAAAAEKAKSDAPNETSTHHHHHDTRTPEQINAEEHERHEDGGIPKTLEEMDHEKDGLMPESDYTRILRRRGKKSTAWFTQPPEHETD</sequence>
<keyword evidence="4" id="KW-1185">Reference proteome</keyword>
<dbReference type="GO" id="GO:0010183">
    <property type="term" value="P:pollen tube guidance"/>
    <property type="evidence" value="ECO:0007669"/>
    <property type="project" value="InterPro"/>
</dbReference>
<evidence type="ECO:0000256" key="1">
    <source>
        <dbReference type="SAM" id="MobiDB-lite"/>
    </source>
</evidence>
<dbReference type="PANTHER" id="PTHR36345:SF1">
    <property type="entry name" value="CCG-BINDING PROTEIN 1"/>
    <property type="match status" value="1"/>
</dbReference>
<dbReference type="GO" id="GO:0036033">
    <property type="term" value="F:mediator complex binding"/>
    <property type="evidence" value="ECO:0007669"/>
    <property type="project" value="InterPro"/>
</dbReference>
<evidence type="ECO:0000313" key="2">
    <source>
        <dbReference type="EMBL" id="BBN15150.1"/>
    </source>
</evidence>
<feature type="region of interest" description="Disordered" evidence="1">
    <location>
        <begin position="169"/>
        <end position="258"/>
    </location>
</feature>
<dbReference type="EMBL" id="LVLJ01000744">
    <property type="protein sequence ID" value="OAE32743.1"/>
    <property type="molecule type" value="Genomic_DNA"/>
</dbReference>
<dbReference type="InterPro" id="IPR037502">
    <property type="entry name" value="CBP1"/>
</dbReference>
<dbReference type="GO" id="GO:0005829">
    <property type="term" value="C:cytosol"/>
    <property type="evidence" value="ECO:0007669"/>
    <property type="project" value="TreeGrafter"/>
</dbReference>
<evidence type="ECO:0000313" key="3">
    <source>
        <dbReference type="EMBL" id="OAE32743.1"/>
    </source>
</evidence>
<proteinExistence type="predicted"/>
<accession>A0A176WJA8</accession>
<dbReference type="AlphaFoldDB" id="A0A176WJA8"/>
<reference evidence="3 4" key="1">
    <citation type="submission" date="2016-03" db="EMBL/GenBank/DDBJ databases">
        <title>Mechanisms controlling the formation of the plant cell surface in tip-growing cells are functionally conserved among land plants.</title>
        <authorList>
            <person name="Honkanen S."/>
            <person name="Jones V.A."/>
            <person name="Morieri G."/>
            <person name="Champion C."/>
            <person name="Hetherington A.J."/>
            <person name="Kelly S."/>
            <person name="Saint-Marcoux D."/>
            <person name="Proust H."/>
            <person name="Prescott H."/>
            <person name="Dolan L."/>
        </authorList>
    </citation>
    <scope>NUCLEOTIDE SEQUENCE [LARGE SCALE GENOMIC DNA]</scope>
    <source>
        <strain evidence="4">cv. Tak-1 and cv. Tak-2</strain>
        <tissue evidence="3">Whole gametophyte</tissue>
    </source>
</reference>